<keyword evidence="2 5" id="KW-0547">Nucleotide-binding</keyword>
<keyword evidence="10" id="KW-1185">Reference proteome</keyword>
<reference evidence="9 10" key="1">
    <citation type="journal article" date="2015" name="Genome Biol. Evol.">
        <title>Comparative Genomics of a Bacterivorous Green Alga Reveals Evolutionary Causalities and Consequences of Phago-Mixotrophic Mode of Nutrition.</title>
        <authorList>
            <person name="Burns J.A."/>
            <person name="Paasch A."/>
            <person name="Narechania A."/>
            <person name="Kim E."/>
        </authorList>
    </citation>
    <scope>NUCLEOTIDE SEQUENCE [LARGE SCALE GENOMIC DNA]</scope>
    <source>
        <strain evidence="9 10">PLY_AMNH</strain>
    </source>
</reference>
<dbReference type="InterPro" id="IPR011009">
    <property type="entry name" value="Kinase-like_dom_sf"/>
</dbReference>
<gene>
    <name evidence="9" type="ORF">CYMTET_22831</name>
</gene>
<keyword evidence="4 5" id="KW-0067">ATP-binding</keyword>
<accession>A0AAE0FZY9</accession>
<evidence type="ECO:0000256" key="3">
    <source>
        <dbReference type="ARBA" id="ARBA00022777"/>
    </source>
</evidence>
<dbReference type="Proteomes" id="UP001190700">
    <property type="component" value="Unassembled WGS sequence"/>
</dbReference>
<name>A0AAE0FZY9_9CHLO</name>
<sequence length="477" mass="51888">MTRDKVIAEELGPEWTYKRPLGQGAYGSVHLFEEKSTGLVFAVKFIQRASVDEMVSREVLNHSSLRQEHIARFKRTLVTKAGDLAIIMEFASGGDLFAFVTESPGANLPEDMARGYFQQLISGIDYMHSQGICHRDLKLENMLMTGDPPVIKICDFGFSKNNKLNSNPKTKVGTPAYVPPEILMPKQEQAYDGRAADIWSCGVALHIMLVGMFPFCDPSEPNNDRKTLLNIVQYGKGQAPYKPPLYASSECRALLSSMLDPDPARRATAEAIKATSWFRTNLAPNLLLETGQEKEAGSQTSEEVLAVLEEVKKPLSFTDSWANAQAMPNDYDSDQDSLGSELNSPMPSFNFEAGSGSDLGELKSLSPTKSGPSPLKGPQEGGAAGDLEVSDTKKKPAETAETKPAETAETKPAEAAEPKSADAAEPKSAGVSSAADLRWLYGAKEFGLRISDPHMSDHTGSVHFDSKCIFRLGIVFL</sequence>
<keyword evidence="3" id="KW-0418">Kinase</keyword>
<evidence type="ECO:0000256" key="7">
    <source>
        <dbReference type="SAM" id="MobiDB-lite"/>
    </source>
</evidence>
<dbReference type="Gene3D" id="1.10.510.10">
    <property type="entry name" value="Transferase(Phosphotransferase) domain 1"/>
    <property type="match status" value="1"/>
</dbReference>
<protein>
    <recommendedName>
        <fullName evidence="8">Protein kinase domain-containing protein</fullName>
    </recommendedName>
</protein>
<evidence type="ECO:0000256" key="4">
    <source>
        <dbReference type="ARBA" id="ARBA00022840"/>
    </source>
</evidence>
<keyword evidence="6" id="KW-0723">Serine/threonine-protein kinase</keyword>
<dbReference type="Pfam" id="PF00069">
    <property type="entry name" value="Pkinase"/>
    <property type="match status" value="1"/>
</dbReference>
<comment type="caution">
    <text evidence="9">The sequence shown here is derived from an EMBL/GenBank/DDBJ whole genome shotgun (WGS) entry which is preliminary data.</text>
</comment>
<dbReference type="PROSITE" id="PS00107">
    <property type="entry name" value="PROTEIN_KINASE_ATP"/>
    <property type="match status" value="1"/>
</dbReference>
<feature type="compositionally biased region" description="Polar residues" evidence="7">
    <location>
        <begin position="336"/>
        <end position="347"/>
    </location>
</feature>
<dbReference type="InterPro" id="IPR017441">
    <property type="entry name" value="Protein_kinase_ATP_BS"/>
</dbReference>
<comment type="similarity">
    <text evidence="6">Belongs to the protein kinase superfamily.</text>
</comment>
<feature type="domain" description="Protein kinase" evidence="8">
    <location>
        <begin position="15"/>
        <end position="278"/>
    </location>
</feature>
<dbReference type="SMART" id="SM00220">
    <property type="entry name" value="S_TKc"/>
    <property type="match status" value="1"/>
</dbReference>
<feature type="compositionally biased region" description="Basic and acidic residues" evidence="7">
    <location>
        <begin position="390"/>
        <end position="425"/>
    </location>
</feature>
<dbReference type="GO" id="GO:0004674">
    <property type="term" value="F:protein serine/threonine kinase activity"/>
    <property type="evidence" value="ECO:0007669"/>
    <property type="project" value="UniProtKB-KW"/>
</dbReference>
<evidence type="ECO:0000256" key="6">
    <source>
        <dbReference type="RuleBase" id="RU000304"/>
    </source>
</evidence>
<dbReference type="GO" id="GO:0035556">
    <property type="term" value="P:intracellular signal transduction"/>
    <property type="evidence" value="ECO:0007669"/>
    <property type="project" value="TreeGrafter"/>
</dbReference>
<dbReference type="PANTHER" id="PTHR24346:SF92">
    <property type="entry name" value="SNF1-RELATED PROTEIN KINASE 2.6"/>
    <property type="match status" value="1"/>
</dbReference>
<dbReference type="GO" id="GO:0005524">
    <property type="term" value="F:ATP binding"/>
    <property type="evidence" value="ECO:0007669"/>
    <property type="project" value="UniProtKB-UniRule"/>
</dbReference>
<feature type="region of interest" description="Disordered" evidence="7">
    <location>
        <begin position="326"/>
        <end position="432"/>
    </location>
</feature>
<dbReference type="InterPro" id="IPR000719">
    <property type="entry name" value="Prot_kinase_dom"/>
</dbReference>
<feature type="binding site" evidence="5">
    <location>
        <position position="44"/>
    </location>
    <ligand>
        <name>ATP</name>
        <dbReference type="ChEBI" id="CHEBI:30616"/>
    </ligand>
</feature>
<evidence type="ECO:0000313" key="10">
    <source>
        <dbReference type="Proteomes" id="UP001190700"/>
    </source>
</evidence>
<organism evidence="9 10">
    <name type="scientific">Cymbomonas tetramitiformis</name>
    <dbReference type="NCBI Taxonomy" id="36881"/>
    <lineage>
        <taxon>Eukaryota</taxon>
        <taxon>Viridiplantae</taxon>
        <taxon>Chlorophyta</taxon>
        <taxon>Pyramimonadophyceae</taxon>
        <taxon>Pyramimonadales</taxon>
        <taxon>Pyramimonadaceae</taxon>
        <taxon>Cymbomonas</taxon>
    </lineage>
</organism>
<evidence type="ECO:0000313" key="9">
    <source>
        <dbReference type="EMBL" id="KAK3268680.1"/>
    </source>
</evidence>
<evidence type="ECO:0000256" key="2">
    <source>
        <dbReference type="ARBA" id="ARBA00022741"/>
    </source>
</evidence>
<proteinExistence type="inferred from homology"/>
<dbReference type="PANTHER" id="PTHR24346">
    <property type="entry name" value="MAP/MICROTUBULE AFFINITY-REGULATING KINASE"/>
    <property type="match status" value="1"/>
</dbReference>
<dbReference type="EMBL" id="LGRX02011669">
    <property type="protein sequence ID" value="KAK3268680.1"/>
    <property type="molecule type" value="Genomic_DNA"/>
</dbReference>
<evidence type="ECO:0000256" key="5">
    <source>
        <dbReference type="PROSITE-ProRule" id="PRU10141"/>
    </source>
</evidence>
<keyword evidence="1" id="KW-0808">Transferase</keyword>
<dbReference type="PROSITE" id="PS00108">
    <property type="entry name" value="PROTEIN_KINASE_ST"/>
    <property type="match status" value="1"/>
</dbReference>
<evidence type="ECO:0000256" key="1">
    <source>
        <dbReference type="ARBA" id="ARBA00022679"/>
    </source>
</evidence>
<evidence type="ECO:0000259" key="8">
    <source>
        <dbReference type="PROSITE" id="PS50011"/>
    </source>
</evidence>
<dbReference type="AlphaFoldDB" id="A0AAE0FZY9"/>
<dbReference type="PROSITE" id="PS50011">
    <property type="entry name" value="PROTEIN_KINASE_DOM"/>
    <property type="match status" value="1"/>
</dbReference>
<dbReference type="SUPFAM" id="SSF56112">
    <property type="entry name" value="Protein kinase-like (PK-like)"/>
    <property type="match status" value="1"/>
</dbReference>
<dbReference type="GO" id="GO:0005737">
    <property type="term" value="C:cytoplasm"/>
    <property type="evidence" value="ECO:0007669"/>
    <property type="project" value="TreeGrafter"/>
</dbReference>
<dbReference type="InterPro" id="IPR008271">
    <property type="entry name" value="Ser/Thr_kinase_AS"/>
</dbReference>